<keyword evidence="1" id="KW-0732">Signal</keyword>
<dbReference type="InterPro" id="IPR045860">
    <property type="entry name" value="Snake_toxin-like_sf"/>
</dbReference>
<feature type="domain" description="UPAR/Ly6" evidence="2">
    <location>
        <begin position="20"/>
        <end position="110"/>
    </location>
</feature>
<evidence type="ECO:0000313" key="3">
    <source>
        <dbReference type="Ensembl" id="ENSNMLP00000044919.1"/>
    </source>
</evidence>
<accession>A0A8C6V538</accession>
<name>A0A8C6V538_9GOBI</name>
<dbReference type="Gene3D" id="2.10.60.10">
    <property type="entry name" value="CD59"/>
    <property type="match status" value="1"/>
</dbReference>
<sequence length="142" mass="14790">MAKILFGIVAVIACFYLADSLRCNRCTVSLFGVCLNPIDMTCSTNTSVCYTSRATFSNVSSFSGFSRQGCTESSVCPANTTITNSSTIGPSFFPLSYAIISQCCSTDKCNPVSITAAAPANAMSLSVALSAAALAAFWGSHM</sequence>
<dbReference type="Pfam" id="PF00021">
    <property type="entry name" value="UPAR_LY6"/>
    <property type="match status" value="1"/>
</dbReference>
<dbReference type="InterPro" id="IPR016054">
    <property type="entry name" value="LY6_UPA_recep-like"/>
</dbReference>
<reference evidence="3" key="2">
    <citation type="submission" date="2025-09" db="UniProtKB">
        <authorList>
            <consortium name="Ensembl"/>
        </authorList>
    </citation>
    <scope>IDENTIFICATION</scope>
</reference>
<feature type="chain" id="PRO_5034245922" description="UPAR/Ly6 domain-containing protein" evidence="1">
    <location>
        <begin position="21"/>
        <end position="142"/>
    </location>
</feature>
<dbReference type="Proteomes" id="UP000694523">
    <property type="component" value="Unplaced"/>
</dbReference>
<keyword evidence="4" id="KW-1185">Reference proteome</keyword>
<dbReference type="AlphaFoldDB" id="A0A8C6V538"/>
<proteinExistence type="predicted"/>
<reference evidence="3" key="1">
    <citation type="submission" date="2025-08" db="UniProtKB">
        <authorList>
            <consortium name="Ensembl"/>
        </authorList>
    </citation>
    <scope>IDENTIFICATION</scope>
</reference>
<evidence type="ECO:0000256" key="1">
    <source>
        <dbReference type="SAM" id="SignalP"/>
    </source>
</evidence>
<dbReference type="SUPFAM" id="SSF57302">
    <property type="entry name" value="Snake toxin-like"/>
    <property type="match status" value="1"/>
</dbReference>
<organism evidence="3 4">
    <name type="scientific">Neogobius melanostomus</name>
    <name type="common">round goby</name>
    <dbReference type="NCBI Taxonomy" id="47308"/>
    <lineage>
        <taxon>Eukaryota</taxon>
        <taxon>Metazoa</taxon>
        <taxon>Chordata</taxon>
        <taxon>Craniata</taxon>
        <taxon>Vertebrata</taxon>
        <taxon>Euteleostomi</taxon>
        <taxon>Actinopterygii</taxon>
        <taxon>Neopterygii</taxon>
        <taxon>Teleostei</taxon>
        <taxon>Neoteleostei</taxon>
        <taxon>Acanthomorphata</taxon>
        <taxon>Gobiaria</taxon>
        <taxon>Gobiiformes</taxon>
        <taxon>Gobioidei</taxon>
        <taxon>Gobiidae</taxon>
        <taxon>Benthophilinae</taxon>
        <taxon>Neogobiini</taxon>
        <taxon>Neogobius</taxon>
    </lineage>
</organism>
<evidence type="ECO:0000313" key="4">
    <source>
        <dbReference type="Proteomes" id="UP000694523"/>
    </source>
</evidence>
<evidence type="ECO:0000259" key="2">
    <source>
        <dbReference type="Pfam" id="PF00021"/>
    </source>
</evidence>
<feature type="signal peptide" evidence="1">
    <location>
        <begin position="1"/>
        <end position="20"/>
    </location>
</feature>
<dbReference type="Ensembl" id="ENSNMLT00000049852.1">
    <property type="protein sequence ID" value="ENSNMLP00000044919.1"/>
    <property type="gene ID" value="ENSNMLG00000027135.1"/>
</dbReference>
<protein>
    <recommendedName>
        <fullName evidence="2">UPAR/Ly6 domain-containing protein</fullName>
    </recommendedName>
</protein>